<dbReference type="InterPro" id="IPR028098">
    <property type="entry name" value="Glyco_trans_4-like_N"/>
</dbReference>
<evidence type="ECO:0000259" key="2">
    <source>
        <dbReference type="Pfam" id="PF13439"/>
    </source>
</evidence>
<dbReference type="PANTHER" id="PTHR45947:SF3">
    <property type="entry name" value="SULFOQUINOVOSYL TRANSFERASE SQD2"/>
    <property type="match status" value="1"/>
</dbReference>
<dbReference type="Pfam" id="PF13439">
    <property type="entry name" value="Glyco_transf_4"/>
    <property type="match status" value="1"/>
</dbReference>
<accession>A0AB73QEU3</accession>
<sequence length="438" mass="50531">MKIVEYTLGLPPYRRGGLPRYSTDLSLELSKKDEVLLMYPGSINPFSKKIKITTKKTTYPFRVLELKNGLPVSLGLGIDANNIDKFIAKRNIDEFKHFIDREKPDVVHFHTLMGAPIEMLDYLHRERIKIVFTTHDFYGLCPKMLSKNPISELTNSVCTDDCMVCKNGPSYTKLLVMQTHLYEHFKESKLIKKVRKSRKTQLNDKADSERLTIEQAQLGLKLREYYLKMYRLIDDFHFNSSVAQDYIMQYLPNIKGKVVPITHSGLTDNRNRKYETHDKLVVGYVGPYDHKKGFYRLAKIAESMPDVTFRFYGDVVDSLVFQKSNVENYGIVSSASLQQAYRDMDVLVVPSLWHETFGFVVLEALLQGTPCIVSDTVGAKDLIPLEARCQNDEEIISRIKKLKGTEKLATIRSCVRDLNLNYKLTQHVRNIKSLFYEN</sequence>
<protein>
    <submittedName>
        <fullName evidence="3">Glycosyl transferase family 1</fullName>
    </submittedName>
</protein>
<dbReference type="Gene3D" id="3.40.50.2000">
    <property type="entry name" value="Glycogen Phosphorylase B"/>
    <property type="match status" value="2"/>
</dbReference>
<feature type="domain" description="Glycosyl transferase family 1" evidence="1">
    <location>
        <begin position="271"/>
        <end position="383"/>
    </location>
</feature>
<feature type="domain" description="Glycosyltransferase subfamily 4-like N-terminal" evidence="2">
    <location>
        <begin position="16"/>
        <end position="138"/>
    </location>
</feature>
<evidence type="ECO:0000313" key="4">
    <source>
        <dbReference type="Proteomes" id="UP000216681"/>
    </source>
</evidence>
<gene>
    <name evidence="3" type="ORF">CBG15_07740</name>
</gene>
<organism evidence="3 4">
    <name type="scientific">Limosilactobacillus reuteri</name>
    <name type="common">Lactobacillus reuteri</name>
    <dbReference type="NCBI Taxonomy" id="1598"/>
    <lineage>
        <taxon>Bacteria</taxon>
        <taxon>Bacillati</taxon>
        <taxon>Bacillota</taxon>
        <taxon>Bacilli</taxon>
        <taxon>Lactobacillales</taxon>
        <taxon>Lactobacillaceae</taxon>
        <taxon>Limosilactobacillus</taxon>
    </lineage>
</organism>
<dbReference type="PANTHER" id="PTHR45947">
    <property type="entry name" value="SULFOQUINOVOSYL TRANSFERASE SQD2"/>
    <property type="match status" value="1"/>
</dbReference>
<proteinExistence type="predicted"/>
<evidence type="ECO:0000313" key="3">
    <source>
        <dbReference type="EMBL" id="OYS92959.1"/>
    </source>
</evidence>
<dbReference type="GO" id="GO:0016757">
    <property type="term" value="F:glycosyltransferase activity"/>
    <property type="evidence" value="ECO:0007669"/>
    <property type="project" value="TreeGrafter"/>
</dbReference>
<dbReference type="AlphaFoldDB" id="A0AB73QEU3"/>
<dbReference type="RefSeq" id="WP_094512078.1">
    <property type="nucleotide sequence ID" value="NZ_JBNPLC010000024.1"/>
</dbReference>
<comment type="caution">
    <text evidence="3">The sequence shown here is derived from an EMBL/GenBank/DDBJ whole genome shotgun (WGS) entry which is preliminary data.</text>
</comment>
<dbReference type="SUPFAM" id="SSF53756">
    <property type="entry name" value="UDP-Glycosyltransferase/glycogen phosphorylase"/>
    <property type="match status" value="1"/>
</dbReference>
<dbReference type="InterPro" id="IPR050194">
    <property type="entry name" value="Glycosyltransferase_grp1"/>
</dbReference>
<reference evidence="3 4" key="2">
    <citation type="submission" date="2017-09" db="EMBL/GenBank/DDBJ databases">
        <title>Tripartite evolution among Lactobacillus johnsonii, Lactobacillus taiwanensis, Lactobacillus reuteri and their rodent host.</title>
        <authorList>
            <person name="Wang T."/>
            <person name="Knowles S."/>
            <person name="Cheng C."/>
        </authorList>
    </citation>
    <scope>NUCLEOTIDE SEQUENCE [LARGE SCALE GENOMIC DNA]</scope>
    <source>
        <strain evidence="3 4">105n</strain>
    </source>
</reference>
<dbReference type="Proteomes" id="UP000216681">
    <property type="component" value="Unassembled WGS sequence"/>
</dbReference>
<dbReference type="InterPro" id="IPR001296">
    <property type="entry name" value="Glyco_trans_1"/>
</dbReference>
<name>A0AB73QEU3_LIMRT</name>
<dbReference type="Pfam" id="PF00534">
    <property type="entry name" value="Glycos_transf_1"/>
    <property type="match status" value="1"/>
</dbReference>
<keyword evidence="3" id="KW-0808">Transferase</keyword>
<reference evidence="3 4" key="1">
    <citation type="submission" date="2017-05" db="EMBL/GenBank/DDBJ databases">
        <authorList>
            <person name="Lin X.B."/>
            <person name="Stothard P."/>
            <person name="Tasseva G."/>
            <person name="Walter J."/>
        </authorList>
    </citation>
    <scope>NUCLEOTIDE SEQUENCE [LARGE SCALE GENOMIC DNA]</scope>
    <source>
        <strain evidence="3 4">105n</strain>
    </source>
</reference>
<evidence type="ECO:0000259" key="1">
    <source>
        <dbReference type="Pfam" id="PF00534"/>
    </source>
</evidence>
<dbReference type="EMBL" id="NGPX01000042">
    <property type="protein sequence ID" value="OYS92959.1"/>
    <property type="molecule type" value="Genomic_DNA"/>
</dbReference>